<keyword evidence="2" id="KW-0677">Repeat</keyword>
<dbReference type="GO" id="GO:0005634">
    <property type="term" value="C:nucleus"/>
    <property type="evidence" value="ECO:0007669"/>
    <property type="project" value="InterPro"/>
</dbReference>
<feature type="domain" description="RRM" evidence="6">
    <location>
        <begin position="275"/>
        <end position="352"/>
    </location>
</feature>
<dbReference type="GO" id="GO:0003723">
    <property type="term" value="F:RNA binding"/>
    <property type="evidence" value="ECO:0007669"/>
    <property type="project" value="UniProtKB-UniRule"/>
</dbReference>
<evidence type="ECO:0000256" key="3">
    <source>
        <dbReference type="ARBA" id="ARBA00022884"/>
    </source>
</evidence>
<proteinExistence type="predicted"/>
<sequence length="554" mass="61988">EESSRDDKRDDEKRKRSRSRSPRDRKRKRSSSRDRKRSRSKERRSDNCRSRSRDRNERRRSRSRDRRDRDRDRRRSRYGSYLSQTGDGSRDRVDRDRRRSRSPRRDDRRRDERRRSRSPPLRRGSPGGFRYTLLHRGRLPGPERRDVMPFTARKSPPRDANLNMTAEERDQRTLFILQIARQTRPRDLEEFFSSVGNVRDVRIITDSRTGRSKGIAYVEFWEEESVPLGLALNGQKLLNAPLIIQRTCAERNRAANAIPASVIGLGPAGDKTKPVRLSVTSLHPDIDEDMLSGILDPFGRIEKVEIMKDSAGKSTGSSIATFRHAEDAQKAMEQLNGFELAGRAIRVTFMDDDDARAAVAPIRGPNMETIADEKAGISLGQGGRVQLMAKLAASGGVQMPTAPAPATELQEIPAIATQCFMLSNMFDPTKENEAGWAEDVREDVIEECSKNGGALHVYVDQASQQGNVYVKCGSTTVAYKSVNSLHGRWFSGKVITANYVPANSYHDLFPDARHATVPLVPGASRAGYAPPPPGPIPPPPPPAAAGGGYGNYGY</sequence>
<feature type="compositionally biased region" description="Basic residues" evidence="5">
    <location>
        <begin position="15"/>
        <end position="42"/>
    </location>
</feature>
<dbReference type="InterPro" id="IPR035979">
    <property type="entry name" value="RBD_domain_sf"/>
</dbReference>
<feature type="compositionally biased region" description="Low complexity" evidence="5">
    <location>
        <begin position="118"/>
        <end position="130"/>
    </location>
</feature>
<dbReference type="CDD" id="cd12283">
    <property type="entry name" value="RRM1_RBM39_like"/>
    <property type="match status" value="1"/>
</dbReference>
<evidence type="ECO:0000256" key="5">
    <source>
        <dbReference type="SAM" id="MobiDB-lite"/>
    </source>
</evidence>
<dbReference type="Gene3D" id="3.30.70.330">
    <property type="match status" value="3"/>
</dbReference>
<gene>
    <name evidence="7" type="ORF">PFISCL1PPCAC_16770</name>
</gene>
<dbReference type="AlphaFoldDB" id="A0AAV5W1L2"/>
<feature type="domain" description="RRM" evidence="6">
    <location>
        <begin position="172"/>
        <end position="249"/>
    </location>
</feature>
<reference evidence="7" key="1">
    <citation type="submission" date="2023-10" db="EMBL/GenBank/DDBJ databases">
        <title>Genome assembly of Pristionchus species.</title>
        <authorList>
            <person name="Yoshida K."/>
            <person name="Sommer R.J."/>
        </authorList>
    </citation>
    <scope>NUCLEOTIDE SEQUENCE</scope>
    <source>
        <strain evidence="7">RS5133</strain>
    </source>
</reference>
<name>A0AAV5W1L2_9BILA</name>
<feature type="compositionally biased region" description="Basic and acidic residues" evidence="5">
    <location>
        <begin position="43"/>
        <end position="57"/>
    </location>
</feature>
<evidence type="ECO:0000256" key="2">
    <source>
        <dbReference type="ARBA" id="ARBA00022737"/>
    </source>
</evidence>
<accession>A0AAV5W1L2</accession>
<feature type="region of interest" description="Disordered" evidence="5">
    <location>
        <begin position="526"/>
        <end position="554"/>
    </location>
</feature>
<dbReference type="Pfam" id="PF00076">
    <property type="entry name" value="RRM_1"/>
    <property type="match status" value="2"/>
</dbReference>
<feature type="non-terminal residue" evidence="7">
    <location>
        <position position="554"/>
    </location>
</feature>
<dbReference type="EMBL" id="BTSY01000004">
    <property type="protein sequence ID" value="GMT25473.1"/>
    <property type="molecule type" value="Genomic_DNA"/>
</dbReference>
<dbReference type="SUPFAM" id="SSF54928">
    <property type="entry name" value="RNA-binding domain, RBD"/>
    <property type="match status" value="2"/>
</dbReference>
<dbReference type="PROSITE" id="PS50102">
    <property type="entry name" value="RRM"/>
    <property type="match status" value="2"/>
</dbReference>
<feature type="compositionally biased region" description="Basic and acidic residues" evidence="5">
    <location>
        <begin position="1"/>
        <end position="14"/>
    </location>
</feature>
<keyword evidence="8" id="KW-1185">Reference proteome</keyword>
<dbReference type="InterPro" id="IPR000504">
    <property type="entry name" value="RRM_dom"/>
</dbReference>
<evidence type="ECO:0000259" key="6">
    <source>
        <dbReference type="PROSITE" id="PS50102"/>
    </source>
</evidence>
<feature type="compositionally biased region" description="Pro residues" evidence="5">
    <location>
        <begin position="529"/>
        <end position="543"/>
    </location>
</feature>
<dbReference type="PANTHER" id="PTHR48036">
    <property type="entry name" value="SPLICING FACTOR (PAD-1), PUTATIVE (AFU_ORTHOLOGUE AFUA_1G15810)-RELATED"/>
    <property type="match status" value="1"/>
</dbReference>
<dbReference type="Proteomes" id="UP001432322">
    <property type="component" value="Unassembled WGS sequence"/>
</dbReference>
<dbReference type="Pfam" id="PF15519">
    <property type="entry name" value="RBM39linker"/>
    <property type="match status" value="1"/>
</dbReference>
<evidence type="ECO:0000313" key="8">
    <source>
        <dbReference type="Proteomes" id="UP001432322"/>
    </source>
</evidence>
<feature type="non-terminal residue" evidence="7">
    <location>
        <position position="1"/>
    </location>
</feature>
<dbReference type="InterPro" id="IPR006509">
    <property type="entry name" value="RBM39_SF"/>
</dbReference>
<dbReference type="InterPro" id="IPR012677">
    <property type="entry name" value="Nucleotide-bd_a/b_plait_sf"/>
</dbReference>
<evidence type="ECO:0000256" key="1">
    <source>
        <dbReference type="ARBA" id="ARBA00022553"/>
    </source>
</evidence>
<dbReference type="GO" id="GO:0006397">
    <property type="term" value="P:mRNA processing"/>
    <property type="evidence" value="ECO:0007669"/>
    <property type="project" value="InterPro"/>
</dbReference>
<dbReference type="InterPro" id="IPR029123">
    <property type="entry name" value="RBM39_linker"/>
</dbReference>
<dbReference type="NCBIfam" id="TIGR01622">
    <property type="entry name" value="SF-CC1"/>
    <property type="match status" value="1"/>
</dbReference>
<organism evidence="7 8">
    <name type="scientific">Pristionchus fissidentatus</name>
    <dbReference type="NCBI Taxonomy" id="1538716"/>
    <lineage>
        <taxon>Eukaryota</taxon>
        <taxon>Metazoa</taxon>
        <taxon>Ecdysozoa</taxon>
        <taxon>Nematoda</taxon>
        <taxon>Chromadorea</taxon>
        <taxon>Rhabditida</taxon>
        <taxon>Rhabditina</taxon>
        <taxon>Diplogasteromorpha</taxon>
        <taxon>Diplogasteroidea</taxon>
        <taxon>Neodiplogasteridae</taxon>
        <taxon>Pristionchus</taxon>
    </lineage>
</organism>
<evidence type="ECO:0000256" key="4">
    <source>
        <dbReference type="PROSITE-ProRule" id="PRU00176"/>
    </source>
</evidence>
<feature type="compositionally biased region" description="Gly residues" evidence="5">
    <location>
        <begin position="545"/>
        <end position="554"/>
    </location>
</feature>
<evidence type="ECO:0000313" key="7">
    <source>
        <dbReference type="EMBL" id="GMT25473.1"/>
    </source>
</evidence>
<feature type="compositionally biased region" description="Basic and acidic residues" evidence="5">
    <location>
        <begin position="88"/>
        <end position="114"/>
    </location>
</feature>
<dbReference type="SMART" id="SM00360">
    <property type="entry name" value="RRM"/>
    <property type="match status" value="2"/>
</dbReference>
<comment type="caution">
    <text evidence="7">The sequence shown here is derived from an EMBL/GenBank/DDBJ whole genome shotgun (WGS) entry which is preliminary data.</text>
</comment>
<keyword evidence="1" id="KW-0597">Phosphoprotein</keyword>
<keyword evidence="3 4" id="KW-0694">RNA-binding</keyword>
<feature type="region of interest" description="Disordered" evidence="5">
    <location>
        <begin position="1"/>
        <end position="160"/>
    </location>
</feature>
<dbReference type="CDD" id="cd12285">
    <property type="entry name" value="RRM3_RBM39_like"/>
    <property type="match status" value="1"/>
</dbReference>
<protein>
    <recommendedName>
        <fullName evidence="6">RRM domain-containing protein</fullName>
    </recommendedName>
</protein>